<dbReference type="Proteomes" id="UP000838412">
    <property type="component" value="Chromosome 12"/>
</dbReference>
<evidence type="ECO:0000313" key="2">
    <source>
        <dbReference type="EMBL" id="CAH1241648.1"/>
    </source>
</evidence>
<dbReference type="GO" id="GO:0048858">
    <property type="term" value="P:cell projection morphogenesis"/>
    <property type="evidence" value="ECO:0007669"/>
    <property type="project" value="TreeGrafter"/>
</dbReference>
<dbReference type="PANTHER" id="PTHR15381:SF1">
    <property type="entry name" value="CHONDROITIN SULFATE PROTEOGLYCAN 5"/>
    <property type="match status" value="1"/>
</dbReference>
<dbReference type="PROSITE" id="PS52032">
    <property type="entry name" value="MARR_BRCT_CHROMO"/>
    <property type="match status" value="1"/>
</dbReference>
<dbReference type="PANTHER" id="PTHR15381">
    <property type="entry name" value="CHONDROITIN SULFATE PROTEOGLYCAN 5 -RELATED"/>
    <property type="match status" value="1"/>
</dbReference>
<dbReference type="InterPro" id="IPR032450">
    <property type="entry name" value="SMARCC_N"/>
</dbReference>
<dbReference type="GO" id="GO:0045202">
    <property type="term" value="C:synapse"/>
    <property type="evidence" value="ECO:0007669"/>
    <property type="project" value="TreeGrafter"/>
</dbReference>
<accession>A0A8K0E994</accession>
<evidence type="ECO:0000313" key="3">
    <source>
        <dbReference type="Proteomes" id="UP000838412"/>
    </source>
</evidence>
<proteinExistence type="predicted"/>
<reference evidence="2" key="1">
    <citation type="submission" date="2022-01" db="EMBL/GenBank/DDBJ databases">
        <authorList>
            <person name="Braso-Vives M."/>
        </authorList>
    </citation>
    <scope>NUCLEOTIDE SEQUENCE</scope>
</reference>
<protein>
    <submittedName>
        <fullName evidence="2">SMARCC2 protein</fullName>
    </submittedName>
</protein>
<keyword evidence="3" id="KW-1185">Reference proteome</keyword>
<name>A0A8K0E994_BRALA</name>
<feature type="domain" description="Chromo" evidence="1">
    <location>
        <begin position="5"/>
        <end position="294"/>
    </location>
</feature>
<dbReference type="EMBL" id="OV696697">
    <property type="protein sequence ID" value="CAH1241648.1"/>
    <property type="molecule type" value="Genomic_DNA"/>
</dbReference>
<gene>
    <name evidence="2" type="primary">SMARCC2</name>
    <name evidence="2" type="ORF">BLAG_LOCUS5169</name>
</gene>
<dbReference type="Pfam" id="PF16496">
    <property type="entry name" value="SWIRM-assoc_2"/>
    <property type="match status" value="1"/>
</dbReference>
<dbReference type="AlphaFoldDB" id="A0A8K0E994"/>
<evidence type="ECO:0000259" key="1">
    <source>
        <dbReference type="PROSITE" id="PS52032"/>
    </source>
</evidence>
<dbReference type="OrthoDB" id="118550at2759"/>
<sequence>MPSMMAVRKKDGGPNVKFYDSPDTVAQFEQVRSWLSKNCKKHTQAEPLTNKGLASLTVQLLQYQEDSFGKHVSKPPLTKLPVKLFMDFKPGGGLCHILAAVFKFKSDQGWRRFDFQNPSRMDRNVEMFMNIERSLVQVGGLNDCLTRPNIYLQPEVEPKLQGKLKDIIKRHQGTLTEDKTNATHIVFPPIPPYTEPHIRDTEKCVLDPLLAWFRRRPTGLGTSPPIPVGGGGGCPRLSSRSGPWPLDPNCSPGLTYLPFCSPRLLCWTSPWSSTSQAAQRLATVPSYSRQPQANQQERPLAVLSPTTTPAGILTFL</sequence>
<dbReference type="InterPro" id="IPR049898">
    <property type="entry name" value="MARR_BRCT_CHROMO"/>
</dbReference>
<organism evidence="2 3">
    <name type="scientific">Branchiostoma lanceolatum</name>
    <name type="common">Common lancelet</name>
    <name type="synonym">Amphioxus lanceolatum</name>
    <dbReference type="NCBI Taxonomy" id="7740"/>
    <lineage>
        <taxon>Eukaryota</taxon>
        <taxon>Metazoa</taxon>
        <taxon>Chordata</taxon>
        <taxon>Cephalochordata</taxon>
        <taxon>Leptocardii</taxon>
        <taxon>Amphioxiformes</taxon>
        <taxon>Branchiostomatidae</taxon>
        <taxon>Branchiostoma</taxon>
    </lineage>
</organism>